<comment type="caution">
    <text evidence="9">The sequence shown here is derived from an EMBL/GenBank/DDBJ whole genome shotgun (WGS) entry which is preliminary data.</text>
</comment>
<evidence type="ECO:0000313" key="9">
    <source>
        <dbReference type="EMBL" id="RRA91170.1"/>
    </source>
</evidence>
<sequence length="544" mass="59947">MKKIFLSALFASALLTGCSDAYDIDQAGVVTEESDVFRTPADIGKGIRYVYALFPGETEIDFDSFFTDELGVGTGNAGQGINDGSYTFLLQAGNDNAQGIWGSYYGVVNRLNRILNRIDEMMVGLNPSVAADKASIDELNNHKAHIYALRAYSHYKLFAFFTPDYTNPNGLSVIKFDFLQTDDYKRFEKRSTVSEIVKFIEDDISKAKKLVEKPDGTPGNLNPGGGMTGTGYASNEMLESILIKMYSMVQSAAAYEKLETSFNLLDASKSIADVGTYLAMFGESAETADFTEGIFKLNRVPTQGGVQSGVAASWYPARVGDQPYMEMGRSLYNELDKLEPAKQGTPYSATRLEARYLVSVFSNSKVATNYASLTPDKYKTDDVLNIGKYTGITNRPLMNSLWMFRYTDMLLALAEKRAFEGQYTGTVALNDFSNVESIIFNIRVNRNIAGDGTALVMPTNFSSAQAAYARILEERRVEFAFEGQRFLDMKRLGVRAGSPGFVRDPQDCVSTGACNLPANSTRLTLPIPRSEMVSNPNMVQNPGF</sequence>
<dbReference type="InterPro" id="IPR033985">
    <property type="entry name" value="SusD-like_N"/>
</dbReference>
<dbReference type="AlphaFoldDB" id="A0A3P1AR62"/>
<dbReference type="Pfam" id="PF14322">
    <property type="entry name" value="SusD-like_3"/>
    <property type="match status" value="1"/>
</dbReference>
<evidence type="ECO:0000259" key="8">
    <source>
        <dbReference type="Pfam" id="PF14322"/>
    </source>
</evidence>
<gene>
    <name evidence="9" type="ORF">EG242_12950</name>
</gene>
<protein>
    <submittedName>
        <fullName evidence="9">RagB/SusD family nutrient uptake outer membrane protein</fullName>
    </submittedName>
</protein>
<feature type="chain" id="PRO_5018046197" evidence="6">
    <location>
        <begin position="22"/>
        <end position="544"/>
    </location>
</feature>
<accession>A0A3P1AR62</accession>
<keyword evidence="10" id="KW-1185">Reference proteome</keyword>
<organism evidence="9 10">
    <name type="scientific">Paenimyroides viscosum</name>
    <dbReference type="NCBI Taxonomy" id="2488729"/>
    <lineage>
        <taxon>Bacteria</taxon>
        <taxon>Pseudomonadati</taxon>
        <taxon>Bacteroidota</taxon>
        <taxon>Flavobacteriia</taxon>
        <taxon>Flavobacteriales</taxon>
        <taxon>Flavobacteriaceae</taxon>
        <taxon>Paenimyroides</taxon>
    </lineage>
</organism>
<dbReference type="InterPro" id="IPR012944">
    <property type="entry name" value="SusD_RagB_dom"/>
</dbReference>
<evidence type="ECO:0000259" key="7">
    <source>
        <dbReference type="Pfam" id="PF07980"/>
    </source>
</evidence>
<dbReference type="Pfam" id="PF07980">
    <property type="entry name" value="SusD_RagB"/>
    <property type="match status" value="1"/>
</dbReference>
<keyword evidence="5" id="KW-0998">Cell outer membrane</keyword>
<dbReference type="GO" id="GO:0009279">
    <property type="term" value="C:cell outer membrane"/>
    <property type="evidence" value="ECO:0007669"/>
    <property type="project" value="UniProtKB-SubCell"/>
</dbReference>
<comment type="similarity">
    <text evidence="2">Belongs to the SusD family.</text>
</comment>
<feature type="signal peptide" evidence="6">
    <location>
        <begin position="1"/>
        <end position="21"/>
    </location>
</feature>
<dbReference type="OrthoDB" id="630434at2"/>
<evidence type="ECO:0000256" key="2">
    <source>
        <dbReference type="ARBA" id="ARBA00006275"/>
    </source>
</evidence>
<reference evidence="9 10" key="1">
    <citation type="submission" date="2018-11" db="EMBL/GenBank/DDBJ databases">
        <title>Flavobacterium sp. nov., YIM 102796 draft genome.</title>
        <authorList>
            <person name="Li G."/>
            <person name="Jiang Y."/>
        </authorList>
    </citation>
    <scope>NUCLEOTIDE SEQUENCE [LARGE SCALE GENOMIC DNA]</scope>
    <source>
        <strain evidence="9 10">YIM 102796</strain>
    </source>
</reference>
<dbReference type="PROSITE" id="PS51257">
    <property type="entry name" value="PROKAR_LIPOPROTEIN"/>
    <property type="match status" value="1"/>
</dbReference>
<comment type="subcellular location">
    <subcellularLocation>
        <location evidence="1">Cell outer membrane</location>
    </subcellularLocation>
</comment>
<feature type="domain" description="SusD-like N-terminal" evidence="8">
    <location>
        <begin position="94"/>
        <end position="211"/>
    </location>
</feature>
<evidence type="ECO:0000256" key="1">
    <source>
        <dbReference type="ARBA" id="ARBA00004442"/>
    </source>
</evidence>
<evidence type="ECO:0000256" key="4">
    <source>
        <dbReference type="ARBA" id="ARBA00023136"/>
    </source>
</evidence>
<evidence type="ECO:0000256" key="5">
    <source>
        <dbReference type="ARBA" id="ARBA00023237"/>
    </source>
</evidence>
<dbReference type="Gene3D" id="1.25.40.390">
    <property type="match status" value="1"/>
</dbReference>
<dbReference type="SUPFAM" id="SSF48452">
    <property type="entry name" value="TPR-like"/>
    <property type="match status" value="1"/>
</dbReference>
<dbReference type="Proteomes" id="UP000268372">
    <property type="component" value="Unassembled WGS sequence"/>
</dbReference>
<keyword evidence="3 6" id="KW-0732">Signal</keyword>
<proteinExistence type="inferred from homology"/>
<feature type="domain" description="RagB/SusD" evidence="7">
    <location>
        <begin position="389"/>
        <end position="544"/>
    </location>
</feature>
<keyword evidence="4" id="KW-0472">Membrane</keyword>
<dbReference type="InterPro" id="IPR011990">
    <property type="entry name" value="TPR-like_helical_dom_sf"/>
</dbReference>
<evidence type="ECO:0000256" key="3">
    <source>
        <dbReference type="ARBA" id="ARBA00022729"/>
    </source>
</evidence>
<dbReference type="EMBL" id="RQTJ01000037">
    <property type="protein sequence ID" value="RRA91170.1"/>
    <property type="molecule type" value="Genomic_DNA"/>
</dbReference>
<dbReference type="RefSeq" id="WP_124900286.1">
    <property type="nucleotide sequence ID" value="NZ_RQTJ01000037.1"/>
</dbReference>
<evidence type="ECO:0000313" key="10">
    <source>
        <dbReference type="Proteomes" id="UP000268372"/>
    </source>
</evidence>
<name>A0A3P1AR62_9FLAO</name>
<evidence type="ECO:0000256" key="6">
    <source>
        <dbReference type="SAM" id="SignalP"/>
    </source>
</evidence>